<dbReference type="AlphaFoldDB" id="D8PXJ8"/>
<evidence type="ECO:0000259" key="4">
    <source>
        <dbReference type="Pfam" id="PF06441"/>
    </source>
</evidence>
<dbReference type="HOGENOM" id="CLU_019414_0_2_1"/>
<dbReference type="SUPFAM" id="SSF53474">
    <property type="entry name" value="alpha/beta-Hydrolases"/>
    <property type="match status" value="1"/>
</dbReference>
<dbReference type="GO" id="GO:0097176">
    <property type="term" value="P:epoxide metabolic process"/>
    <property type="evidence" value="ECO:0007669"/>
    <property type="project" value="TreeGrafter"/>
</dbReference>
<reference evidence="5 6" key="1">
    <citation type="journal article" date="2010" name="Nat. Biotechnol.">
        <title>Genome sequence of the model mushroom Schizophyllum commune.</title>
        <authorList>
            <person name="Ohm R.A."/>
            <person name="de Jong J.F."/>
            <person name="Lugones L.G."/>
            <person name="Aerts A."/>
            <person name="Kothe E."/>
            <person name="Stajich J.E."/>
            <person name="de Vries R.P."/>
            <person name="Record E."/>
            <person name="Levasseur A."/>
            <person name="Baker S.E."/>
            <person name="Bartholomew K.A."/>
            <person name="Coutinho P.M."/>
            <person name="Erdmann S."/>
            <person name="Fowler T.J."/>
            <person name="Gathman A.C."/>
            <person name="Lombard V."/>
            <person name="Henrissat B."/>
            <person name="Knabe N."/>
            <person name="Kuees U."/>
            <person name="Lilly W.W."/>
            <person name="Lindquist E."/>
            <person name="Lucas S."/>
            <person name="Magnuson J.K."/>
            <person name="Piumi F."/>
            <person name="Raudaskoski M."/>
            <person name="Salamov A."/>
            <person name="Schmutz J."/>
            <person name="Schwarze F.W.M.R."/>
            <person name="vanKuyk P.A."/>
            <person name="Horton J.S."/>
            <person name="Grigoriev I.V."/>
            <person name="Woesten H.A.B."/>
        </authorList>
    </citation>
    <scope>NUCLEOTIDE SEQUENCE [LARGE SCALE GENOMIC DNA]</scope>
    <source>
        <strain evidence="6">H4-8 / FGSC 9210</strain>
    </source>
</reference>
<dbReference type="InterPro" id="IPR016292">
    <property type="entry name" value="Epoxide_hydrolase"/>
</dbReference>
<protein>
    <recommendedName>
        <fullName evidence="4">Epoxide hydrolase N-terminal domain-containing protein</fullName>
    </recommendedName>
</protein>
<dbReference type="eggNOG" id="KOG2565">
    <property type="taxonomic scope" value="Eukaryota"/>
</dbReference>
<keyword evidence="2" id="KW-0058">Aromatic hydrocarbons catabolism</keyword>
<sequence length="418" mass="47072">MTSETPYKINVSDEQIALLKAKLELTVFPDEVDDAGWDYGTPLSDMKRLVDYWKNGFDWKKQESVINDALPQFTRDIEVERHGKLNIHYVHKKSDVEGAVPLLFVHGWPGSFLEVTKILPLLTQNNPSAPSFHVVAYSLPGFGFSEATKEKGFGVAKMAEVVGHKLMLALGYDQYGEFITQRIALDYGGKHCMAWHHNMPWYVTPTLITYPLRLMTPSFDVTSLPVRPDERAGLERTLEIDRKGRAYGSIHETKPQTIGYALADSPVGLLAWIYEKLVAWTDAYPWTDDEGGFLTWVSIYWFSRAGPAASVRIYRESVYPKREFVDANGETVYLNREIPPDPANAPTIPMGMSQFPKDIYVYPKSWKHTLGNVVFEADHESGGHFAAHEKPEALVGDLRAMFGRGGPAYGVVFGRDGY</sequence>
<evidence type="ECO:0000256" key="3">
    <source>
        <dbReference type="ARBA" id="ARBA00022801"/>
    </source>
</evidence>
<gene>
    <name evidence="5" type="ORF">SCHCODRAFT_52965</name>
</gene>
<dbReference type="InterPro" id="IPR000639">
    <property type="entry name" value="Epox_hydrolase-like"/>
</dbReference>
<name>D8PXJ8_SCHCM</name>
<dbReference type="GO" id="GO:0004301">
    <property type="term" value="F:epoxide hydrolase activity"/>
    <property type="evidence" value="ECO:0007669"/>
    <property type="project" value="TreeGrafter"/>
</dbReference>
<organism evidence="6">
    <name type="scientific">Schizophyllum commune (strain H4-8 / FGSC 9210)</name>
    <name type="common">Split gill fungus</name>
    <dbReference type="NCBI Taxonomy" id="578458"/>
    <lineage>
        <taxon>Eukaryota</taxon>
        <taxon>Fungi</taxon>
        <taxon>Dikarya</taxon>
        <taxon>Basidiomycota</taxon>
        <taxon>Agaricomycotina</taxon>
        <taxon>Agaricomycetes</taxon>
        <taxon>Agaricomycetidae</taxon>
        <taxon>Agaricales</taxon>
        <taxon>Schizophyllaceae</taxon>
        <taxon>Schizophyllum</taxon>
    </lineage>
</organism>
<evidence type="ECO:0000256" key="2">
    <source>
        <dbReference type="ARBA" id="ARBA00022797"/>
    </source>
</evidence>
<dbReference type="Proteomes" id="UP000007431">
    <property type="component" value="Unassembled WGS sequence"/>
</dbReference>
<dbReference type="PRINTS" id="PR00412">
    <property type="entry name" value="EPOXHYDRLASE"/>
</dbReference>
<evidence type="ECO:0000256" key="1">
    <source>
        <dbReference type="ARBA" id="ARBA00010088"/>
    </source>
</evidence>
<dbReference type="PANTHER" id="PTHR21661:SF35">
    <property type="entry name" value="EPOXIDE HYDROLASE"/>
    <property type="match status" value="1"/>
</dbReference>
<dbReference type="InterPro" id="IPR010497">
    <property type="entry name" value="Epoxide_hydro_N"/>
</dbReference>
<dbReference type="InterPro" id="IPR029058">
    <property type="entry name" value="AB_hydrolase_fold"/>
</dbReference>
<comment type="similarity">
    <text evidence="1">Belongs to the peptidase S33 family.</text>
</comment>
<dbReference type="VEuPathDB" id="FungiDB:SCHCODRAFT_01093363"/>
<feature type="domain" description="Epoxide hydrolase N-terminal" evidence="4">
    <location>
        <begin position="5"/>
        <end position="115"/>
    </location>
</feature>
<dbReference type="OMA" id="WVKQKYH"/>
<keyword evidence="6" id="KW-1185">Reference proteome</keyword>
<dbReference type="PANTHER" id="PTHR21661">
    <property type="entry name" value="EPOXIDE HYDROLASE 1-RELATED"/>
    <property type="match status" value="1"/>
</dbReference>
<dbReference type="PIRSF" id="PIRSF001112">
    <property type="entry name" value="Epoxide_hydrolase"/>
    <property type="match status" value="1"/>
</dbReference>
<evidence type="ECO:0000313" key="5">
    <source>
        <dbReference type="EMBL" id="EFI99685.1"/>
    </source>
</evidence>
<accession>D8PXJ8</accession>
<dbReference type="Gene3D" id="3.40.50.1820">
    <property type="entry name" value="alpha/beta hydrolase"/>
    <property type="match status" value="1"/>
</dbReference>
<dbReference type="EMBL" id="GL377304">
    <property type="protein sequence ID" value="EFI99685.1"/>
    <property type="molecule type" value="Genomic_DNA"/>
</dbReference>
<dbReference type="Pfam" id="PF06441">
    <property type="entry name" value="EHN"/>
    <property type="match status" value="1"/>
</dbReference>
<dbReference type="InParanoid" id="D8PXJ8"/>
<keyword evidence="3" id="KW-0378">Hydrolase</keyword>
<evidence type="ECO:0000313" key="6">
    <source>
        <dbReference type="Proteomes" id="UP000007431"/>
    </source>
</evidence>
<proteinExistence type="inferred from homology"/>